<dbReference type="EMBL" id="AYSL01001854">
    <property type="protein sequence ID" value="KTF05334.1"/>
    <property type="molecule type" value="Genomic_DNA"/>
</dbReference>
<sequence length="35" mass="3722">MPFTVGGWTGAKHHLVQLVLTIIGLIQAFSVAVCL</sequence>
<keyword evidence="1" id="KW-1133">Transmembrane helix</keyword>
<gene>
    <name evidence="2" type="ORF">MGSAQ_003170</name>
</gene>
<comment type="caution">
    <text evidence="2">The sequence shown here is derived from an EMBL/GenBank/DDBJ whole genome shotgun (WGS) entry which is preliminary data.</text>
</comment>
<proteinExistence type="predicted"/>
<keyword evidence="1" id="KW-0472">Membrane</keyword>
<evidence type="ECO:0000313" key="2">
    <source>
        <dbReference type="EMBL" id="KTF05334.1"/>
    </source>
</evidence>
<keyword evidence="1" id="KW-0812">Transmembrane</keyword>
<protein>
    <submittedName>
        <fullName evidence="2">Uncharacterized protein</fullName>
    </submittedName>
</protein>
<name>A0A1B6NPL6_9ZZZZ</name>
<evidence type="ECO:0000256" key="1">
    <source>
        <dbReference type="SAM" id="Phobius"/>
    </source>
</evidence>
<organism evidence="2">
    <name type="scientific">marine sediment metagenome</name>
    <dbReference type="NCBI Taxonomy" id="412755"/>
    <lineage>
        <taxon>unclassified sequences</taxon>
        <taxon>metagenomes</taxon>
        <taxon>ecological metagenomes</taxon>
    </lineage>
</organism>
<accession>A0A1B6NPL6</accession>
<dbReference type="AlphaFoldDB" id="A0A1B6NPL6"/>
<reference evidence="2" key="1">
    <citation type="submission" date="2013-11" db="EMBL/GenBank/DDBJ databases">
        <title>Microbial diversity, functional groups and degradation webs in Northern and Southern Mediterranean and Red Sea marine crude oil polluted sites.</title>
        <authorList>
            <person name="Daffonchio D."/>
            <person name="Mapelli F."/>
            <person name="Ferrer M."/>
            <person name="Richter M."/>
            <person name="Cherif A."/>
            <person name="Malkawi H.I."/>
            <person name="Yakimov M.M."/>
            <person name="Abdel-Fattah Y.R."/>
            <person name="Blaghen M."/>
            <person name="Golyshin P.N."/>
            <person name="Kalogerakis N."/>
            <person name="Boon N."/>
            <person name="Magagnini M."/>
            <person name="Fava F."/>
        </authorList>
    </citation>
    <scope>NUCLEOTIDE SEQUENCE</scope>
</reference>
<feature type="transmembrane region" description="Helical" evidence="1">
    <location>
        <begin position="15"/>
        <end position="34"/>
    </location>
</feature>